<dbReference type="Proteomes" id="UP001596103">
    <property type="component" value="Unassembled WGS sequence"/>
</dbReference>
<dbReference type="RefSeq" id="WP_377709141.1">
    <property type="nucleotide sequence ID" value="NZ_JBHSMP010000006.1"/>
</dbReference>
<proteinExistence type="predicted"/>
<protein>
    <recommendedName>
        <fullName evidence="3">DUF4145 domain-containing protein</fullName>
    </recommendedName>
</protein>
<evidence type="ECO:0000313" key="2">
    <source>
        <dbReference type="Proteomes" id="UP001596103"/>
    </source>
</evidence>
<evidence type="ECO:0000313" key="1">
    <source>
        <dbReference type="EMBL" id="MFC5427615.1"/>
    </source>
</evidence>
<comment type="caution">
    <text evidence="1">The sequence shown here is derived from an EMBL/GenBank/DDBJ whole genome shotgun (WGS) entry which is preliminary data.</text>
</comment>
<accession>A0ABW0J3N9</accession>
<sequence length="279" mass="31501">MISSLQGYETALLLLAQGRYPQALTTIASAIESAGKAYLRLGPEEKCELAKLNEILQEALPREKRVTPSKLNKFRRTRNRITHYGFSPRDDEESVSLFIGTALPFLDAWLEHSNGFSIVESLYFDLGKKVRHAIDLNRPTPREKISAIDSIRGVAHWILHHTRYSYLTWWEREVLDNDASTFGTHRISGFDLREQLKEQLLEDDPVLVIDCPICDGLDSLVVKLDEEALDDRRIVPIAARCVECSLSLPAGAEALLIKLCEDQFTDELCAKTLTEYGIG</sequence>
<reference evidence="2" key="1">
    <citation type="journal article" date="2019" name="Int. J. Syst. Evol. Microbiol.">
        <title>The Global Catalogue of Microorganisms (GCM) 10K type strain sequencing project: providing services to taxonomists for standard genome sequencing and annotation.</title>
        <authorList>
            <consortium name="The Broad Institute Genomics Platform"/>
            <consortium name="The Broad Institute Genome Sequencing Center for Infectious Disease"/>
            <person name="Wu L."/>
            <person name="Ma J."/>
        </authorList>
    </citation>
    <scope>NUCLEOTIDE SEQUENCE [LARGE SCALE GENOMIC DNA]</scope>
    <source>
        <strain evidence="2">CCUG 56042</strain>
    </source>
</reference>
<organism evidence="1 2">
    <name type="scientific">Paraburkholderia denitrificans</name>
    <dbReference type="NCBI Taxonomy" id="694025"/>
    <lineage>
        <taxon>Bacteria</taxon>
        <taxon>Pseudomonadati</taxon>
        <taxon>Pseudomonadota</taxon>
        <taxon>Betaproteobacteria</taxon>
        <taxon>Burkholderiales</taxon>
        <taxon>Burkholderiaceae</taxon>
        <taxon>Paraburkholderia</taxon>
    </lineage>
</organism>
<dbReference type="EMBL" id="JBHSMP010000006">
    <property type="protein sequence ID" value="MFC5427615.1"/>
    <property type="molecule type" value="Genomic_DNA"/>
</dbReference>
<evidence type="ECO:0008006" key="3">
    <source>
        <dbReference type="Google" id="ProtNLM"/>
    </source>
</evidence>
<name>A0ABW0J3N9_9BURK</name>
<keyword evidence="2" id="KW-1185">Reference proteome</keyword>
<gene>
    <name evidence="1" type="ORF">ACFPTO_02130</name>
</gene>